<accession>X6N4E2</accession>
<gene>
    <name evidence="7" type="ORF">RFI_16046</name>
</gene>
<keyword evidence="4 6" id="KW-1133">Transmembrane helix</keyword>
<feature type="transmembrane region" description="Helical" evidence="6">
    <location>
        <begin position="120"/>
        <end position="141"/>
    </location>
</feature>
<reference evidence="7 8" key="1">
    <citation type="journal article" date="2013" name="Curr. Biol.">
        <title>The Genome of the Foraminiferan Reticulomyxa filosa.</title>
        <authorList>
            <person name="Glockner G."/>
            <person name="Hulsmann N."/>
            <person name="Schleicher M."/>
            <person name="Noegel A.A."/>
            <person name="Eichinger L."/>
            <person name="Gallinger C."/>
            <person name="Pawlowski J."/>
            <person name="Sierra R."/>
            <person name="Euteneuer U."/>
            <person name="Pillet L."/>
            <person name="Moustafa A."/>
            <person name="Platzer M."/>
            <person name="Groth M."/>
            <person name="Szafranski K."/>
            <person name="Schliwa M."/>
        </authorList>
    </citation>
    <scope>NUCLEOTIDE SEQUENCE [LARGE SCALE GENOMIC DNA]</scope>
</reference>
<evidence type="ECO:0000256" key="6">
    <source>
        <dbReference type="SAM" id="Phobius"/>
    </source>
</evidence>
<evidence type="ECO:0000256" key="3">
    <source>
        <dbReference type="ARBA" id="ARBA00022692"/>
    </source>
</evidence>
<feature type="transmembrane region" description="Helical" evidence="6">
    <location>
        <begin position="49"/>
        <end position="73"/>
    </location>
</feature>
<sequence>MNKLWFYLKEASLSCLFVALIVSVISYIFSGLRSQFYFEKYGLKLFKKFAVALYFLGSSFNIVLLGGIGGDGYKIFYLWKLEKFSKIKSLRIIFYERVNGVYVLILFGLIFAFFSDFVHIIPYFTYLMTLGLITVTPAYLLGAKYMIRDKIDIAVGALKFSFFVQLTQYIMYSFIIIGIEPTLSFHTWINFAVLFAISSIVAIIPITIGGAGLRDLTFLYGTQFISTEHKELGIAVCILIFTISSISCLPGVFFIYNINSMKRKF</sequence>
<evidence type="ECO:0000313" key="8">
    <source>
        <dbReference type="Proteomes" id="UP000023152"/>
    </source>
</evidence>
<feature type="transmembrane region" description="Helical" evidence="6">
    <location>
        <begin position="191"/>
        <end position="211"/>
    </location>
</feature>
<keyword evidence="3 6" id="KW-0812">Transmembrane</keyword>
<dbReference type="InterPro" id="IPR022791">
    <property type="entry name" value="L-PG_synthase/AglD"/>
</dbReference>
<feature type="transmembrane region" description="Helical" evidence="6">
    <location>
        <begin position="94"/>
        <end position="114"/>
    </location>
</feature>
<name>X6N4E2_RETFI</name>
<feature type="transmembrane region" description="Helical" evidence="6">
    <location>
        <begin position="153"/>
        <end position="179"/>
    </location>
</feature>
<dbReference type="PANTHER" id="PTHR40277">
    <property type="entry name" value="BLL5419 PROTEIN"/>
    <property type="match status" value="1"/>
</dbReference>
<dbReference type="EMBL" id="ASPP01011889">
    <property type="protein sequence ID" value="ETO21160.1"/>
    <property type="molecule type" value="Genomic_DNA"/>
</dbReference>
<proteinExistence type="predicted"/>
<keyword evidence="2" id="KW-1003">Cell membrane</keyword>
<comment type="subcellular location">
    <subcellularLocation>
        <location evidence="1">Cell membrane</location>
        <topology evidence="1">Multi-pass membrane protein</topology>
    </subcellularLocation>
</comment>
<evidence type="ECO:0000256" key="2">
    <source>
        <dbReference type="ARBA" id="ARBA00022475"/>
    </source>
</evidence>
<comment type="caution">
    <text evidence="7">The sequence shown here is derived from an EMBL/GenBank/DDBJ whole genome shotgun (WGS) entry which is preliminary data.</text>
</comment>
<keyword evidence="8" id="KW-1185">Reference proteome</keyword>
<evidence type="ECO:0000256" key="4">
    <source>
        <dbReference type="ARBA" id="ARBA00022989"/>
    </source>
</evidence>
<dbReference type="AlphaFoldDB" id="X6N4E2"/>
<dbReference type="Proteomes" id="UP000023152">
    <property type="component" value="Unassembled WGS sequence"/>
</dbReference>
<evidence type="ECO:0000256" key="5">
    <source>
        <dbReference type="ARBA" id="ARBA00023136"/>
    </source>
</evidence>
<organism evidence="7 8">
    <name type="scientific">Reticulomyxa filosa</name>
    <dbReference type="NCBI Taxonomy" id="46433"/>
    <lineage>
        <taxon>Eukaryota</taxon>
        <taxon>Sar</taxon>
        <taxon>Rhizaria</taxon>
        <taxon>Retaria</taxon>
        <taxon>Foraminifera</taxon>
        <taxon>Monothalamids</taxon>
        <taxon>Reticulomyxidae</taxon>
        <taxon>Reticulomyxa</taxon>
    </lineage>
</organism>
<protein>
    <recommendedName>
        <fullName evidence="9">Flippase-like domain-containing protein</fullName>
    </recommendedName>
</protein>
<dbReference type="GO" id="GO:0005886">
    <property type="term" value="C:plasma membrane"/>
    <property type="evidence" value="ECO:0007669"/>
    <property type="project" value="UniProtKB-SubCell"/>
</dbReference>
<dbReference type="PANTHER" id="PTHR40277:SF1">
    <property type="entry name" value="BLL5419 PROTEIN"/>
    <property type="match status" value="1"/>
</dbReference>
<dbReference type="Pfam" id="PF03706">
    <property type="entry name" value="LPG_synthase_TM"/>
    <property type="match status" value="1"/>
</dbReference>
<feature type="transmembrane region" description="Helical" evidence="6">
    <location>
        <begin position="232"/>
        <end position="256"/>
    </location>
</feature>
<evidence type="ECO:0000256" key="1">
    <source>
        <dbReference type="ARBA" id="ARBA00004651"/>
    </source>
</evidence>
<evidence type="ECO:0008006" key="9">
    <source>
        <dbReference type="Google" id="ProtNLM"/>
    </source>
</evidence>
<evidence type="ECO:0000313" key="7">
    <source>
        <dbReference type="EMBL" id="ETO21160.1"/>
    </source>
</evidence>
<keyword evidence="5 6" id="KW-0472">Membrane</keyword>
<feature type="transmembrane region" description="Helical" evidence="6">
    <location>
        <begin position="12"/>
        <end position="29"/>
    </location>
</feature>